<reference evidence="1" key="1">
    <citation type="submission" date="2017-04" db="EMBL/GenBank/DDBJ databases">
        <title>Population genomics of picophytoplankton unveils novel chromosome hypervariability.</title>
        <authorList>
            <consortium name="DOE Joint Genome Institute"/>
            <person name="Blanc-Mathieu R."/>
            <person name="Krasovec M."/>
            <person name="Hebrard M."/>
            <person name="Yau S."/>
            <person name="Desgranges E."/>
            <person name="Martin J."/>
            <person name="Schackwitz W."/>
            <person name="Kuo A."/>
            <person name="Salin G."/>
            <person name="Donnadieu C."/>
            <person name="Desdevises Y."/>
            <person name="Sanchez-Ferandin S."/>
            <person name="Moreau H."/>
            <person name="Rivals E."/>
            <person name="Grigoriev I.V."/>
            <person name="Grimsley N."/>
            <person name="Eyre-Walker A."/>
            <person name="Piganeau G."/>
        </authorList>
    </citation>
    <scope>NUCLEOTIDE SEQUENCE [LARGE SCALE GENOMIC DNA]</scope>
    <source>
        <strain evidence="1">RCC 1115</strain>
    </source>
</reference>
<dbReference type="AlphaFoldDB" id="A0A1Y5IF22"/>
<feature type="non-terminal residue" evidence="1">
    <location>
        <position position="1"/>
    </location>
</feature>
<dbReference type="Proteomes" id="UP000195557">
    <property type="component" value="Unassembled WGS sequence"/>
</dbReference>
<evidence type="ECO:0000313" key="1">
    <source>
        <dbReference type="EMBL" id="OUS45605.1"/>
    </source>
</evidence>
<feature type="non-terminal residue" evidence="1">
    <location>
        <position position="106"/>
    </location>
</feature>
<sequence>VTAMNVKRATKRVVGTSKKCGCKKQYVFSELNSDAIRIVSPQTVSVRDLVRIVDPAELHSAACARSQSVVMLRTTRAILQRMIAQHPTYTAHKIQDATVSTSRSIR</sequence>
<protein>
    <submittedName>
        <fullName evidence="1">Uncharacterized protein</fullName>
    </submittedName>
</protein>
<gene>
    <name evidence="1" type="ORF">BE221DRAFT_169658</name>
</gene>
<proteinExistence type="predicted"/>
<name>A0A1Y5IF22_OSTTA</name>
<organism evidence="1">
    <name type="scientific">Ostreococcus tauri</name>
    <name type="common">Marine green alga</name>
    <dbReference type="NCBI Taxonomy" id="70448"/>
    <lineage>
        <taxon>Eukaryota</taxon>
        <taxon>Viridiplantae</taxon>
        <taxon>Chlorophyta</taxon>
        <taxon>Mamiellophyceae</taxon>
        <taxon>Mamiellales</taxon>
        <taxon>Bathycoccaceae</taxon>
        <taxon>Ostreococcus</taxon>
    </lineage>
</organism>
<dbReference type="EMBL" id="KZ155788">
    <property type="protein sequence ID" value="OUS45605.1"/>
    <property type="molecule type" value="Genomic_DNA"/>
</dbReference>
<accession>A0A1Y5IF22</accession>